<dbReference type="PANTHER" id="PTHR15910:SF1">
    <property type="entry name" value="ARCHAEMETZINCIN-2"/>
    <property type="match status" value="1"/>
</dbReference>
<proteinExistence type="predicted"/>
<dbReference type="InterPro" id="IPR024079">
    <property type="entry name" value="MetalloPept_cat_dom_sf"/>
</dbReference>
<keyword evidence="4 7" id="KW-0378">Hydrolase</keyword>
<dbReference type="InterPro" id="IPR012962">
    <property type="entry name" value="Pept_M54_archaemetzincn"/>
</dbReference>
<evidence type="ECO:0000256" key="5">
    <source>
        <dbReference type="ARBA" id="ARBA00022833"/>
    </source>
</evidence>
<sequence>MQYIYIQPVDEVDVDLFVPGLNFVFGLASGNNAVISLVRLRPEYYRERKNEYLFRERSLKEAIHEPGHTFGLHHCPDIRCIMHFSNRLEDTDIKGPGFCKACSNKIRNKLGEALNIPPKL</sequence>
<gene>
    <name evidence="7" type="ORF">MNV_1800010</name>
</gene>
<keyword evidence="2" id="KW-0645">Protease</keyword>
<evidence type="ECO:0000313" key="7">
    <source>
        <dbReference type="EMBL" id="SNQ60426.1"/>
    </source>
</evidence>
<evidence type="ECO:0000313" key="8">
    <source>
        <dbReference type="Proteomes" id="UP000218615"/>
    </source>
</evidence>
<dbReference type="OrthoDB" id="50281at2157"/>
<evidence type="ECO:0000256" key="4">
    <source>
        <dbReference type="ARBA" id="ARBA00022801"/>
    </source>
</evidence>
<evidence type="ECO:0000256" key="2">
    <source>
        <dbReference type="ARBA" id="ARBA00022670"/>
    </source>
</evidence>
<accession>A0A284VMB6</accession>
<reference evidence="8" key="1">
    <citation type="submission" date="2017-06" db="EMBL/GenBank/DDBJ databases">
        <authorList>
            <person name="Cremers G."/>
        </authorList>
    </citation>
    <scope>NUCLEOTIDE SEQUENCE [LARGE SCALE GENOMIC DNA]</scope>
</reference>
<dbReference type="Gene3D" id="3.40.390.10">
    <property type="entry name" value="Collagenase (Catalytic Domain)"/>
    <property type="match status" value="1"/>
</dbReference>
<dbReference type="GO" id="GO:0008237">
    <property type="term" value="F:metallopeptidase activity"/>
    <property type="evidence" value="ECO:0007669"/>
    <property type="project" value="UniProtKB-KW"/>
</dbReference>
<protein>
    <submittedName>
        <fullName evidence="7">Archaemetzincin</fullName>
        <ecNumber evidence="7">3.4.-.-</ecNumber>
    </submittedName>
</protein>
<name>A0A284VMB6_9EURY</name>
<dbReference type="Pfam" id="PF07998">
    <property type="entry name" value="Peptidase_M54"/>
    <property type="match status" value="1"/>
</dbReference>
<keyword evidence="3" id="KW-0479">Metal-binding</keyword>
<dbReference type="Proteomes" id="UP000218615">
    <property type="component" value="Unassembled WGS sequence"/>
</dbReference>
<dbReference type="SUPFAM" id="SSF55486">
    <property type="entry name" value="Metalloproteases ('zincins'), catalytic domain"/>
    <property type="match status" value="1"/>
</dbReference>
<dbReference type="AlphaFoldDB" id="A0A284VMB6"/>
<dbReference type="EC" id="3.4.-.-" evidence="7"/>
<dbReference type="PANTHER" id="PTHR15910">
    <property type="entry name" value="ARCHAEMETZINCIN"/>
    <property type="match status" value="1"/>
</dbReference>
<keyword evidence="6" id="KW-0482">Metalloprotease</keyword>
<comment type="cofactor">
    <cofactor evidence="1">
        <name>Zn(2+)</name>
        <dbReference type="ChEBI" id="CHEBI:29105"/>
    </cofactor>
</comment>
<dbReference type="CDD" id="cd11375">
    <property type="entry name" value="Peptidase_M54"/>
    <property type="match status" value="1"/>
</dbReference>
<evidence type="ECO:0000256" key="1">
    <source>
        <dbReference type="ARBA" id="ARBA00001947"/>
    </source>
</evidence>
<dbReference type="GO" id="GO:0046872">
    <property type="term" value="F:metal ion binding"/>
    <property type="evidence" value="ECO:0007669"/>
    <property type="project" value="UniProtKB-KW"/>
</dbReference>
<organism evidence="7 8">
    <name type="scientific">Candidatus Methanoperedens nitratireducens</name>
    <dbReference type="NCBI Taxonomy" id="1392998"/>
    <lineage>
        <taxon>Archaea</taxon>
        <taxon>Methanobacteriati</taxon>
        <taxon>Methanobacteriota</taxon>
        <taxon>Stenosarchaea group</taxon>
        <taxon>Methanomicrobia</taxon>
        <taxon>Methanosarcinales</taxon>
        <taxon>ANME-2 cluster</taxon>
        <taxon>Candidatus Methanoperedentaceae</taxon>
        <taxon>Candidatus Methanoperedens</taxon>
    </lineage>
</organism>
<keyword evidence="5" id="KW-0862">Zinc</keyword>
<keyword evidence="8" id="KW-1185">Reference proteome</keyword>
<dbReference type="EMBL" id="FZMP01000091">
    <property type="protein sequence ID" value="SNQ60426.1"/>
    <property type="molecule type" value="Genomic_DNA"/>
</dbReference>
<evidence type="ECO:0000256" key="6">
    <source>
        <dbReference type="ARBA" id="ARBA00023049"/>
    </source>
</evidence>
<evidence type="ECO:0000256" key="3">
    <source>
        <dbReference type="ARBA" id="ARBA00022723"/>
    </source>
</evidence>
<dbReference type="GO" id="GO:0006508">
    <property type="term" value="P:proteolysis"/>
    <property type="evidence" value="ECO:0007669"/>
    <property type="project" value="UniProtKB-KW"/>
</dbReference>
<dbReference type="RefSeq" id="WP_096204777.1">
    <property type="nucleotide sequence ID" value="NZ_FZMP01000091.1"/>
</dbReference>